<dbReference type="Proteomes" id="UP000584931">
    <property type="component" value="Unassembled WGS sequence"/>
</dbReference>
<dbReference type="EMBL" id="JACCHL010000001">
    <property type="protein sequence ID" value="NYH51425.1"/>
    <property type="molecule type" value="Genomic_DNA"/>
</dbReference>
<name>A0A7Y9XBV2_9ACTN</name>
<accession>A0A7Y9XBV2</accession>
<evidence type="ECO:0000256" key="1">
    <source>
        <dbReference type="SAM" id="Phobius"/>
    </source>
</evidence>
<keyword evidence="1" id="KW-1133">Transmembrane helix</keyword>
<feature type="transmembrane region" description="Helical" evidence="1">
    <location>
        <begin position="52"/>
        <end position="75"/>
    </location>
</feature>
<dbReference type="AlphaFoldDB" id="A0A7Y9XBV2"/>
<reference evidence="2 3" key="1">
    <citation type="submission" date="2020-07" db="EMBL/GenBank/DDBJ databases">
        <title>Sequencing the genomes of 1000 actinobacteria strains.</title>
        <authorList>
            <person name="Klenk H.-P."/>
        </authorList>
    </citation>
    <scope>NUCLEOTIDE SEQUENCE [LARGE SCALE GENOMIC DNA]</scope>
    <source>
        <strain evidence="2 3">DSM 45278</strain>
    </source>
</reference>
<sequence length="101" mass="11427">MEGDGEARELDPNERKMKLGQAVQAEVVQGGVIESQSDFTAVIRYGKPINHVLHLILTLVTCGLWGIVWIILWIVSIQEKKSIALQINEFGQVFRQEIRAR</sequence>
<gene>
    <name evidence="2" type="ORF">HNR06_001014</name>
</gene>
<comment type="caution">
    <text evidence="2">The sequence shown here is derived from an EMBL/GenBank/DDBJ whole genome shotgun (WGS) entry which is preliminary data.</text>
</comment>
<evidence type="ECO:0000313" key="2">
    <source>
        <dbReference type="EMBL" id="NYH51425.1"/>
    </source>
</evidence>
<dbReference type="RefSeq" id="WP_179809329.1">
    <property type="nucleotide sequence ID" value="NZ_JACCHL010000001.1"/>
</dbReference>
<protein>
    <submittedName>
        <fullName evidence="2">Uncharacterized protein</fullName>
    </submittedName>
</protein>
<keyword evidence="1" id="KW-0472">Membrane</keyword>
<keyword evidence="1" id="KW-0812">Transmembrane</keyword>
<organism evidence="2 3">
    <name type="scientific">Nocardiopsis sinuspersici</name>
    <dbReference type="NCBI Taxonomy" id="501010"/>
    <lineage>
        <taxon>Bacteria</taxon>
        <taxon>Bacillati</taxon>
        <taxon>Actinomycetota</taxon>
        <taxon>Actinomycetes</taxon>
        <taxon>Streptosporangiales</taxon>
        <taxon>Nocardiopsidaceae</taxon>
        <taxon>Nocardiopsis</taxon>
    </lineage>
</organism>
<evidence type="ECO:0000313" key="3">
    <source>
        <dbReference type="Proteomes" id="UP000584931"/>
    </source>
</evidence>
<proteinExistence type="predicted"/>